<accession>A7EKC2</accession>
<sequence>MPNIEDMINWPRYNIVLSILDEQKGDNSCGYYDVVTSPMKNTLSTLWVTLT</sequence>
<dbReference type="Proteomes" id="UP000001312">
    <property type="component" value="Unassembled WGS sequence"/>
</dbReference>
<dbReference type="HOGENOM" id="CLU_3107817_0_0_1"/>
<keyword evidence="2" id="KW-1185">Reference proteome</keyword>
<protein>
    <submittedName>
        <fullName evidence="1">Uncharacterized protein</fullName>
    </submittedName>
</protein>
<organism evidence="1 2">
    <name type="scientific">Sclerotinia sclerotiorum (strain ATCC 18683 / 1980 / Ss-1)</name>
    <name type="common">White mold</name>
    <name type="synonym">Whetzelinia sclerotiorum</name>
    <dbReference type="NCBI Taxonomy" id="665079"/>
    <lineage>
        <taxon>Eukaryota</taxon>
        <taxon>Fungi</taxon>
        <taxon>Dikarya</taxon>
        <taxon>Ascomycota</taxon>
        <taxon>Pezizomycotina</taxon>
        <taxon>Leotiomycetes</taxon>
        <taxon>Helotiales</taxon>
        <taxon>Sclerotiniaceae</taxon>
        <taxon>Sclerotinia</taxon>
    </lineage>
</organism>
<evidence type="ECO:0000313" key="2">
    <source>
        <dbReference type="Proteomes" id="UP000001312"/>
    </source>
</evidence>
<dbReference type="RefSeq" id="XP_001592847.1">
    <property type="nucleotide sequence ID" value="XM_001592797.1"/>
</dbReference>
<gene>
    <name evidence="1" type="ORF">SS1G_05769</name>
</gene>
<reference evidence="2" key="1">
    <citation type="journal article" date="2011" name="PLoS Genet.">
        <title>Genomic analysis of the necrotrophic fungal pathogens Sclerotinia sclerotiorum and Botrytis cinerea.</title>
        <authorList>
            <person name="Amselem J."/>
            <person name="Cuomo C.A."/>
            <person name="van Kan J.A."/>
            <person name="Viaud M."/>
            <person name="Benito E.P."/>
            <person name="Couloux A."/>
            <person name="Coutinho P.M."/>
            <person name="de Vries R.P."/>
            <person name="Dyer P.S."/>
            <person name="Fillinger S."/>
            <person name="Fournier E."/>
            <person name="Gout L."/>
            <person name="Hahn M."/>
            <person name="Kohn L."/>
            <person name="Lapalu N."/>
            <person name="Plummer K.M."/>
            <person name="Pradier J.M."/>
            <person name="Quevillon E."/>
            <person name="Sharon A."/>
            <person name="Simon A."/>
            <person name="ten Have A."/>
            <person name="Tudzynski B."/>
            <person name="Tudzynski P."/>
            <person name="Wincker P."/>
            <person name="Andrew M."/>
            <person name="Anthouard V."/>
            <person name="Beever R.E."/>
            <person name="Beffa R."/>
            <person name="Benoit I."/>
            <person name="Bouzid O."/>
            <person name="Brault B."/>
            <person name="Chen Z."/>
            <person name="Choquer M."/>
            <person name="Collemare J."/>
            <person name="Cotton P."/>
            <person name="Danchin E.G."/>
            <person name="Da Silva C."/>
            <person name="Gautier A."/>
            <person name="Giraud C."/>
            <person name="Giraud T."/>
            <person name="Gonzalez C."/>
            <person name="Grossetete S."/>
            <person name="Guldener U."/>
            <person name="Henrissat B."/>
            <person name="Howlett B.J."/>
            <person name="Kodira C."/>
            <person name="Kretschmer M."/>
            <person name="Lappartient A."/>
            <person name="Leroch M."/>
            <person name="Levis C."/>
            <person name="Mauceli E."/>
            <person name="Neuveglise C."/>
            <person name="Oeser B."/>
            <person name="Pearson M."/>
            <person name="Poulain J."/>
            <person name="Poussereau N."/>
            <person name="Quesneville H."/>
            <person name="Rascle C."/>
            <person name="Schumacher J."/>
            <person name="Segurens B."/>
            <person name="Sexton A."/>
            <person name="Silva E."/>
            <person name="Sirven C."/>
            <person name="Soanes D.M."/>
            <person name="Talbot N.J."/>
            <person name="Templeton M."/>
            <person name="Yandava C."/>
            <person name="Yarden O."/>
            <person name="Zeng Q."/>
            <person name="Rollins J.A."/>
            <person name="Lebrun M.H."/>
            <person name="Dickman M."/>
        </authorList>
    </citation>
    <scope>NUCLEOTIDE SEQUENCE [LARGE SCALE GENOMIC DNA]</scope>
    <source>
        <strain evidence="2">ATCC 18683 / 1980 / Ss-1</strain>
    </source>
</reference>
<dbReference type="InParanoid" id="A7EKC2"/>
<dbReference type="AlphaFoldDB" id="A7EKC2"/>
<name>A7EKC2_SCLS1</name>
<dbReference type="EMBL" id="CH476627">
    <property type="protein sequence ID" value="EDO03288.1"/>
    <property type="molecule type" value="Genomic_DNA"/>
</dbReference>
<evidence type="ECO:0000313" key="1">
    <source>
        <dbReference type="EMBL" id="EDO03288.1"/>
    </source>
</evidence>
<proteinExistence type="predicted"/>
<dbReference type="KEGG" id="ssl:SS1G_05769"/>
<dbReference type="GeneID" id="5489281"/>